<dbReference type="EMBL" id="GG692429">
    <property type="protein sequence ID" value="EER39390.1"/>
    <property type="molecule type" value="Genomic_DNA"/>
</dbReference>
<evidence type="ECO:0000313" key="2">
    <source>
        <dbReference type="EMBL" id="EER39390.1"/>
    </source>
</evidence>
<name>C6HJW4_AJECH</name>
<reference evidence="3" key="1">
    <citation type="submission" date="2009-05" db="EMBL/GenBank/DDBJ databases">
        <title>The genome sequence of Ajellomyces capsulatus strain H143.</title>
        <authorList>
            <person name="Champion M."/>
            <person name="Cuomo C.A."/>
            <person name="Ma L.-J."/>
            <person name="Henn M.R."/>
            <person name="Sil A."/>
            <person name="Goldman B."/>
            <person name="Young S.K."/>
            <person name="Kodira C.D."/>
            <person name="Zeng Q."/>
            <person name="Koehrsen M."/>
            <person name="Alvarado L."/>
            <person name="Berlin A.M."/>
            <person name="Borenstein D."/>
            <person name="Chen Z."/>
            <person name="Engels R."/>
            <person name="Freedman E."/>
            <person name="Gellesch M."/>
            <person name="Goldberg J."/>
            <person name="Griggs A."/>
            <person name="Gujja S."/>
            <person name="Heiman D.I."/>
            <person name="Hepburn T.A."/>
            <person name="Howarth C."/>
            <person name="Jen D."/>
            <person name="Larson L."/>
            <person name="Lewis B."/>
            <person name="Mehta T."/>
            <person name="Park D."/>
            <person name="Pearson M."/>
            <person name="Roberts A."/>
            <person name="Saif S."/>
            <person name="Shea T.D."/>
            <person name="Shenoy N."/>
            <person name="Sisk P."/>
            <person name="Stolte C."/>
            <person name="Sykes S."/>
            <person name="Walk T."/>
            <person name="White J."/>
            <person name="Yandava C."/>
            <person name="Klein B."/>
            <person name="McEwen J.G."/>
            <person name="Puccia R."/>
            <person name="Goldman G.H."/>
            <person name="Felipe M.S."/>
            <person name="Nino-Vega G."/>
            <person name="San-Blas G."/>
            <person name="Taylor J.W."/>
            <person name="Mendoza L."/>
            <person name="Galagan J.E."/>
            <person name="Nusbaum C."/>
            <person name="Birren B.W."/>
        </authorList>
    </citation>
    <scope>NUCLEOTIDE SEQUENCE [LARGE SCALE GENOMIC DNA]</scope>
    <source>
        <strain evidence="3">H143</strain>
    </source>
</reference>
<gene>
    <name evidence="2" type="ORF">HCDG_06495</name>
</gene>
<feature type="compositionally biased region" description="Polar residues" evidence="1">
    <location>
        <begin position="48"/>
        <end position="70"/>
    </location>
</feature>
<protein>
    <submittedName>
        <fullName evidence="2">Uncharacterized protein</fullName>
    </submittedName>
</protein>
<dbReference type="VEuPathDB" id="FungiDB:HCDG_06495"/>
<proteinExistence type="predicted"/>
<dbReference type="HOGENOM" id="CLU_1864572_0_0_1"/>
<feature type="region of interest" description="Disordered" evidence="1">
    <location>
        <begin position="46"/>
        <end position="76"/>
    </location>
</feature>
<evidence type="ECO:0000313" key="3">
    <source>
        <dbReference type="Proteomes" id="UP000002624"/>
    </source>
</evidence>
<sequence>MASSSRTLNDLQLSPGIILEAEGPRPNKTGTVLVVRWREPWMREQRQKASQATLTSQTIIEDPMSQSRTTIPEPLPEWPHWEGATMDLRARISHAKPLVYFGASWNPLRDMFILENSAMFLLLTSCFVWEHINISGT</sequence>
<evidence type="ECO:0000256" key="1">
    <source>
        <dbReference type="SAM" id="MobiDB-lite"/>
    </source>
</evidence>
<dbReference type="Proteomes" id="UP000002624">
    <property type="component" value="Unassembled WGS sequence"/>
</dbReference>
<accession>C6HJW4</accession>
<dbReference type="AlphaFoldDB" id="C6HJW4"/>
<organism evidence="2 3">
    <name type="scientific">Ajellomyces capsulatus (strain H143)</name>
    <name type="common">Darling's disease fungus</name>
    <name type="synonym">Histoplasma capsulatum</name>
    <dbReference type="NCBI Taxonomy" id="544712"/>
    <lineage>
        <taxon>Eukaryota</taxon>
        <taxon>Fungi</taxon>
        <taxon>Dikarya</taxon>
        <taxon>Ascomycota</taxon>
        <taxon>Pezizomycotina</taxon>
        <taxon>Eurotiomycetes</taxon>
        <taxon>Eurotiomycetidae</taxon>
        <taxon>Onygenales</taxon>
        <taxon>Ajellomycetaceae</taxon>
        <taxon>Histoplasma</taxon>
    </lineage>
</organism>